<accession>A0ABX6EKW1</accession>
<keyword evidence="2" id="KW-1185">Reference proteome</keyword>
<dbReference type="EMBL" id="CP044328">
    <property type="protein sequence ID" value="QGM94713.1"/>
    <property type="molecule type" value="Genomic_DNA"/>
</dbReference>
<reference evidence="1 2" key="2">
    <citation type="journal article" date="2021" name="AMB Express">
        <title>Isolation and characterisation of Methylocystis spp. for poly-3-hydroxybutyrate production using waste methane feedstocks.</title>
        <authorList>
            <person name="Rumah B.L."/>
            <person name="Stead C.E."/>
            <person name="Claxton Stevens B.H."/>
            <person name="Minton N.P."/>
            <person name="Grosse-Honebrink A."/>
            <person name="Zhang Y."/>
        </authorList>
    </citation>
    <scope>NUCLEOTIDE SEQUENCE [LARGE SCALE GENOMIC DNA]</scope>
    <source>
        <strain evidence="1 2">BRCS1</strain>
    </source>
</reference>
<dbReference type="SUPFAM" id="SSF52540">
    <property type="entry name" value="P-loop containing nucleoside triphosphate hydrolases"/>
    <property type="match status" value="1"/>
</dbReference>
<sequence>MPFYLGIKQAVINAFYIASRIQSALTKRRNLVLFTHHKSASTWLTSIVANICRENNLKYIAIPWGRQCPESGYTIETALKSDNDVVVALNADYFSIKNHISADMQCMHVIRNPLSVVVSAYYSHLRTHPIDGWRLLIGQRSVLSEVDQDVGMALTLAFLESRHFQPETNGPLCDMISWNYDDSRIVTLRMEDITSNAANFFRVLSRTEVLRKATMPDPDRFTFAAMTGRQQGVIDLSSHYRCGSSTEWRDALPRGVILYVLHHYRDFLLRFYPEVIFEADSLSAARVRSNSDCLRA</sequence>
<evidence type="ECO:0000313" key="2">
    <source>
        <dbReference type="Proteomes" id="UP000424673"/>
    </source>
</evidence>
<protein>
    <recommendedName>
        <fullName evidence="3">Sulfotransferase domain-containing protein</fullName>
    </recommendedName>
</protein>
<proteinExistence type="predicted"/>
<name>A0ABX6EKW1_9HYPH</name>
<dbReference type="Proteomes" id="UP000424673">
    <property type="component" value="Chromosome"/>
</dbReference>
<organism evidence="1 2">
    <name type="scientific">Methylocystis rosea</name>
    <dbReference type="NCBI Taxonomy" id="173366"/>
    <lineage>
        <taxon>Bacteria</taxon>
        <taxon>Pseudomonadati</taxon>
        <taxon>Pseudomonadota</taxon>
        <taxon>Alphaproteobacteria</taxon>
        <taxon>Hyphomicrobiales</taxon>
        <taxon>Methylocystaceae</taxon>
        <taxon>Methylocystis</taxon>
    </lineage>
</organism>
<gene>
    <name evidence="1" type="ORF">F7D13_12170</name>
</gene>
<evidence type="ECO:0000313" key="1">
    <source>
        <dbReference type="EMBL" id="QGM94713.1"/>
    </source>
</evidence>
<dbReference type="InterPro" id="IPR027417">
    <property type="entry name" value="P-loop_NTPase"/>
</dbReference>
<reference evidence="2" key="1">
    <citation type="submission" date="2019-09" db="EMBL/GenBank/DDBJ databases">
        <title>Isolation and complete genome sequencing of Methylocystis species.</title>
        <authorList>
            <person name="Rumah B.L."/>
            <person name="Stead C.E."/>
            <person name="Stevens B.C."/>
            <person name="Minton N.P."/>
            <person name="Grosse-Honebrink A."/>
            <person name="Zhang Y."/>
        </authorList>
    </citation>
    <scope>NUCLEOTIDE SEQUENCE [LARGE SCALE GENOMIC DNA]</scope>
    <source>
        <strain evidence="2">BRCS1</strain>
    </source>
</reference>
<dbReference type="RefSeq" id="WP_154452903.1">
    <property type="nucleotide sequence ID" value="NZ_CP044328.1"/>
</dbReference>
<evidence type="ECO:0008006" key="3">
    <source>
        <dbReference type="Google" id="ProtNLM"/>
    </source>
</evidence>
<dbReference type="Gene3D" id="3.40.50.300">
    <property type="entry name" value="P-loop containing nucleotide triphosphate hydrolases"/>
    <property type="match status" value="1"/>
</dbReference>